<feature type="domain" description="Erythromycin biosynthesis protein CIII-like N-terminal" evidence="3">
    <location>
        <begin position="45"/>
        <end position="240"/>
    </location>
</feature>
<dbReference type="EMBL" id="FNSO01000001">
    <property type="protein sequence ID" value="SEB30246.1"/>
    <property type="molecule type" value="Genomic_DNA"/>
</dbReference>
<evidence type="ECO:0000313" key="5">
    <source>
        <dbReference type="Proteomes" id="UP000199622"/>
    </source>
</evidence>
<dbReference type="InterPro" id="IPR010610">
    <property type="entry name" value="EryCIII-like_C"/>
</dbReference>
<accession>A0A1H4I950</accession>
<dbReference type="GO" id="GO:0016758">
    <property type="term" value="F:hexosyltransferase activity"/>
    <property type="evidence" value="ECO:0007669"/>
    <property type="project" value="UniProtKB-ARBA"/>
</dbReference>
<evidence type="ECO:0000256" key="1">
    <source>
        <dbReference type="ARBA" id="ARBA00022679"/>
    </source>
</evidence>
<dbReference type="PANTHER" id="PTHR21015">
    <property type="entry name" value="UDP-N-ACETYLGLUCOSAMINE--N-ACETYLMURAMYL-(PENTAPEPTIDE) PYROPHOSPHORYL-UNDECAPRENOL N-ACETYLGLUCOSAMINE TRANSFERASE 1"/>
    <property type="match status" value="1"/>
</dbReference>
<dbReference type="GO" id="GO:0008194">
    <property type="term" value="F:UDP-glycosyltransferase activity"/>
    <property type="evidence" value="ECO:0007669"/>
    <property type="project" value="InterPro"/>
</dbReference>
<dbReference type="SUPFAM" id="SSF53756">
    <property type="entry name" value="UDP-Glycosyltransferase/glycogen phosphorylase"/>
    <property type="match status" value="1"/>
</dbReference>
<dbReference type="AlphaFoldDB" id="A0A1H4I950"/>
<organism evidence="4 5">
    <name type="scientific">Amycolatopsis tolypomycina</name>
    <dbReference type="NCBI Taxonomy" id="208445"/>
    <lineage>
        <taxon>Bacteria</taxon>
        <taxon>Bacillati</taxon>
        <taxon>Actinomycetota</taxon>
        <taxon>Actinomycetes</taxon>
        <taxon>Pseudonocardiales</taxon>
        <taxon>Pseudonocardiaceae</taxon>
        <taxon>Amycolatopsis</taxon>
    </lineage>
</organism>
<dbReference type="Pfam" id="PF06722">
    <property type="entry name" value="EryCIII-like_C"/>
    <property type="match status" value="1"/>
</dbReference>
<sequence length="403" mass="42915">MAPAVLVGKLEPTPAIPWEDDLVKVLNLAGVAPSTVFSHVPLANALRNAGHQVMTTASVDELADTIAGVGLSAVRTTAPGVTPRQVIAESGLTHVPEVPEDREVMAGRWYAHMEYVTLDALLAFSKDWRPDVIVSGVTAYAGPLLAAHLGVPYVRHAWDIHSPRLMDRGAEDQLRDQLKELGLDRLPEPAMTIEIAPPSLLPADLAGGQPMRWIPGNSQSVVEPWMYQKGAGTRIGVTIGTGVANYNQYDFLQAVVEQVATLDAEVVVAVTEDAAPELRERLKNVRAGWIPLDVVAPTCDVLVHQTGGSTMMTGLSFGVPQVVIPDPNLYRAGEMARRLAETGAAVVLSPEEAASEVIAKTCGELVTDPAYRAAAGGLAREIAALPSPNEVALRIERLVQEAS</sequence>
<evidence type="ECO:0000259" key="3">
    <source>
        <dbReference type="Pfam" id="PF21036"/>
    </source>
</evidence>
<reference evidence="5" key="1">
    <citation type="submission" date="2016-10" db="EMBL/GenBank/DDBJ databases">
        <authorList>
            <person name="Varghese N."/>
            <person name="Submissions S."/>
        </authorList>
    </citation>
    <scope>NUCLEOTIDE SEQUENCE [LARGE SCALE GENOMIC DNA]</scope>
    <source>
        <strain evidence="5">DSM 44544</strain>
    </source>
</reference>
<dbReference type="InterPro" id="IPR048284">
    <property type="entry name" value="EryCIII-like_N"/>
</dbReference>
<keyword evidence="1 4" id="KW-0808">Transferase</keyword>
<proteinExistence type="predicted"/>
<gene>
    <name evidence="4" type="ORF">SAMN04489727_0295</name>
</gene>
<dbReference type="STRING" id="208445.SAMN04489727_0295"/>
<dbReference type="Pfam" id="PF21036">
    <property type="entry name" value="EryCIII-like_N"/>
    <property type="match status" value="1"/>
</dbReference>
<keyword evidence="5" id="KW-1185">Reference proteome</keyword>
<protein>
    <submittedName>
        <fullName evidence="4">UDP:flavonoid glycosyltransferase YjiC, YdhE family</fullName>
    </submittedName>
</protein>
<feature type="domain" description="Erythromycin biosynthesis protein CIII-like C-terminal" evidence="2">
    <location>
        <begin position="254"/>
        <end position="397"/>
    </location>
</feature>
<evidence type="ECO:0000313" key="4">
    <source>
        <dbReference type="EMBL" id="SEB30246.1"/>
    </source>
</evidence>
<dbReference type="Gene3D" id="3.40.50.2000">
    <property type="entry name" value="Glycogen Phosphorylase B"/>
    <property type="match status" value="2"/>
</dbReference>
<dbReference type="PANTHER" id="PTHR21015:SF22">
    <property type="entry name" value="GLYCOSYLTRANSFERASE"/>
    <property type="match status" value="1"/>
</dbReference>
<name>A0A1H4I950_9PSEU</name>
<dbReference type="InterPro" id="IPR002213">
    <property type="entry name" value="UDP_glucos_trans"/>
</dbReference>
<dbReference type="Proteomes" id="UP000199622">
    <property type="component" value="Unassembled WGS sequence"/>
</dbReference>
<dbReference type="CDD" id="cd03784">
    <property type="entry name" value="GT1_Gtf-like"/>
    <property type="match status" value="1"/>
</dbReference>
<evidence type="ECO:0000259" key="2">
    <source>
        <dbReference type="Pfam" id="PF06722"/>
    </source>
</evidence>